<feature type="compositionally biased region" description="Acidic residues" evidence="1">
    <location>
        <begin position="384"/>
        <end position="393"/>
    </location>
</feature>
<feature type="compositionally biased region" description="Low complexity" evidence="1">
    <location>
        <begin position="413"/>
        <end position="425"/>
    </location>
</feature>
<sequence>MTDKERLCIALFNDSWGYLENIWDASPELIFPRDDRMFQFTVKVYDNSTGNMIVCYCSLVWNGEADQRYAKILICIPKEMSEKVTVNNQLIATDMPTALTDGDVIHYVDGGIIKAFIFRFTANRASLPLLEDIYEPVKNSPIEKGRHGTVTRMKQKGPPGHIMAVKTIDLSKLTHDSYELSVMELLANGDHKNVCNYECFFYNVPMFTIDIVMPCMYGDLYMLLTERIISEREAKDILYQICDAMKYIHSMDVIHYDIKPKNILVSTDTSPVIKVADFGNAVITQKDIQPAFKDQCGTKPYMAPEIVTLPRLTNNLLPEFFDNWYLKPGSVIKLEANNRSALDFTKKLLRPDWKSKRLSLTNAFEHDWLSNEICFPWEGSANESDTESLDEGESPCQKTSHSSDCDIYEDSESTPPDNSNTNSNAANDDLFQDNWIYSVPMFAPDRFYFGENVGLGNLDALPNFEFDTSYSQAWQDWHGFGNGQ</sequence>
<dbReference type="Pfam" id="PF00069">
    <property type="entry name" value="Pkinase"/>
    <property type="match status" value="1"/>
</dbReference>
<gene>
    <name evidence="3" type="ORF">JR316_004941</name>
</gene>
<dbReference type="OrthoDB" id="10252171at2759"/>
<dbReference type="SMART" id="SM00220">
    <property type="entry name" value="S_TKc"/>
    <property type="match status" value="1"/>
</dbReference>
<dbReference type="InterPro" id="IPR008271">
    <property type="entry name" value="Ser/Thr_kinase_AS"/>
</dbReference>
<proteinExistence type="predicted"/>
<dbReference type="EMBL" id="JAFIQS010000004">
    <property type="protein sequence ID" value="KAG5170552.1"/>
    <property type="molecule type" value="Genomic_DNA"/>
</dbReference>
<feature type="domain" description="Protein kinase" evidence="2">
    <location>
        <begin position="136"/>
        <end position="431"/>
    </location>
</feature>
<dbReference type="Gene3D" id="1.10.510.10">
    <property type="entry name" value="Transferase(Phosphotransferase) domain 1"/>
    <property type="match status" value="1"/>
</dbReference>
<evidence type="ECO:0000313" key="3">
    <source>
        <dbReference type="EMBL" id="KAG5170552.1"/>
    </source>
</evidence>
<reference evidence="3" key="1">
    <citation type="submission" date="2021-02" db="EMBL/GenBank/DDBJ databases">
        <title>Psilocybe cubensis genome.</title>
        <authorList>
            <person name="Mckernan K.J."/>
            <person name="Crawford S."/>
            <person name="Trippe A."/>
            <person name="Kane L.T."/>
            <person name="Mclaughlin S."/>
        </authorList>
    </citation>
    <scope>NUCLEOTIDE SEQUENCE [LARGE SCALE GENOMIC DNA]</scope>
    <source>
        <strain evidence="3">MGC-MH-2018</strain>
    </source>
</reference>
<feature type="region of interest" description="Disordered" evidence="1">
    <location>
        <begin position="381"/>
        <end position="425"/>
    </location>
</feature>
<dbReference type="PROSITE" id="PS50011">
    <property type="entry name" value="PROTEIN_KINASE_DOM"/>
    <property type="match status" value="1"/>
</dbReference>
<dbReference type="PROSITE" id="PS00108">
    <property type="entry name" value="PROTEIN_KINASE_ST"/>
    <property type="match status" value="1"/>
</dbReference>
<dbReference type="GO" id="GO:0005524">
    <property type="term" value="F:ATP binding"/>
    <property type="evidence" value="ECO:0007669"/>
    <property type="project" value="InterPro"/>
</dbReference>
<dbReference type="InterPro" id="IPR000719">
    <property type="entry name" value="Prot_kinase_dom"/>
</dbReference>
<name>A0A8H8CL62_PSICU</name>
<dbReference type="PANTHER" id="PTHR24347">
    <property type="entry name" value="SERINE/THREONINE-PROTEIN KINASE"/>
    <property type="match status" value="1"/>
</dbReference>
<accession>A0A8H8CL62</accession>
<organism evidence="3">
    <name type="scientific">Psilocybe cubensis</name>
    <name type="common">Psychedelic mushroom</name>
    <name type="synonym">Stropharia cubensis</name>
    <dbReference type="NCBI Taxonomy" id="181762"/>
    <lineage>
        <taxon>Eukaryota</taxon>
        <taxon>Fungi</taxon>
        <taxon>Dikarya</taxon>
        <taxon>Basidiomycota</taxon>
        <taxon>Agaricomycotina</taxon>
        <taxon>Agaricomycetes</taxon>
        <taxon>Agaricomycetidae</taxon>
        <taxon>Agaricales</taxon>
        <taxon>Agaricineae</taxon>
        <taxon>Strophariaceae</taxon>
        <taxon>Psilocybe</taxon>
    </lineage>
</organism>
<dbReference type="AlphaFoldDB" id="A0A8H8CL62"/>
<dbReference type="GO" id="GO:0004672">
    <property type="term" value="F:protein kinase activity"/>
    <property type="evidence" value="ECO:0007669"/>
    <property type="project" value="InterPro"/>
</dbReference>
<evidence type="ECO:0000256" key="1">
    <source>
        <dbReference type="SAM" id="MobiDB-lite"/>
    </source>
</evidence>
<evidence type="ECO:0000259" key="2">
    <source>
        <dbReference type="PROSITE" id="PS50011"/>
    </source>
</evidence>
<protein>
    <recommendedName>
        <fullName evidence="2">Protein kinase domain-containing protein</fullName>
    </recommendedName>
</protein>
<dbReference type="SUPFAM" id="SSF56112">
    <property type="entry name" value="Protein kinase-like (PK-like)"/>
    <property type="match status" value="1"/>
</dbReference>
<comment type="caution">
    <text evidence="3">The sequence shown here is derived from an EMBL/GenBank/DDBJ whole genome shotgun (WGS) entry which is preliminary data.</text>
</comment>
<dbReference type="InterPro" id="IPR011009">
    <property type="entry name" value="Kinase-like_dom_sf"/>
</dbReference>